<dbReference type="EMBL" id="NPBY01000074">
    <property type="protein sequence ID" value="PAD72819.1"/>
    <property type="molecule type" value="Genomic_DNA"/>
</dbReference>
<organism evidence="1 2">
    <name type="scientific">Paenibacillus campinasensis</name>
    <dbReference type="NCBI Taxonomy" id="66347"/>
    <lineage>
        <taxon>Bacteria</taxon>
        <taxon>Bacillati</taxon>
        <taxon>Bacillota</taxon>
        <taxon>Bacilli</taxon>
        <taxon>Bacillales</taxon>
        <taxon>Paenibacillaceae</taxon>
        <taxon>Paenibacillus</taxon>
    </lineage>
</organism>
<dbReference type="RefSeq" id="WP_095267369.1">
    <property type="nucleotide sequence ID" value="NZ_NPBY01000074.1"/>
</dbReference>
<comment type="caution">
    <text evidence="1">The sequence shown here is derived from an EMBL/GenBank/DDBJ whole genome shotgun (WGS) entry which is preliminary data.</text>
</comment>
<evidence type="ECO:0000313" key="1">
    <source>
        <dbReference type="EMBL" id="PAD72819.1"/>
    </source>
</evidence>
<accession>A0A268EI90</accession>
<evidence type="ECO:0000313" key="2">
    <source>
        <dbReference type="Proteomes" id="UP000215596"/>
    </source>
</evidence>
<proteinExistence type="predicted"/>
<dbReference type="Proteomes" id="UP000215596">
    <property type="component" value="Unassembled WGS sequence"/>
</dbReference>
<reference evidence="1 2" key="1">
    <citation type="submission" date="2017-07" db="EMBL/GenBank/DDBJ databases">
        <title>Isolation and whole genome analysis of endospore-forming bacteria from heroin.</title>
        <authorList>
            <person name="Kalinowski J."/>
            <person name="Ahrens B."/>
            <person name="Al-Dilaimi A."/>
            <person name="Winkler A."/>
            <person name="Wibberg D."/>
            <person name="Schleenbecker U."/>
            <person name="Ruckert C."/>
            <person name="Wolfel R."/>
            <person name="Grass G."/>
        </authorList>
    </citation>
    <scope>NUCLEOTIDE SEQUENCE [LARGE SCALE GENOMIC DNA]</scope>
    <source>
        <strain evidence="1 2">7537-G1</strain>
    </source>
</reference>
<dbReference type="AlphaFoldDB" id="A0A268EI90"/>
<name>A0A268EI90_9BACL</name>
<sequence length="98" mass="11200">MTLKTSEALKIKKEGEYQTMDLTSGETSAIKSALEKYVKDTEGRIKWAESLEDDYKDEIGYTKDKYLEVTKQQHQDALGALSKISAGVINVRRFKYED</sequence>
<protein>
    <submittedName>
        <fullName evidence="1">Uncharacterized protein</fullName>
    </submittedName>
</protein>
<gene>
    <name evidence="1" type="ORF">CHH67_21155</name>
</gene>